<sequence length="96" mass="10845">MRRSSHRASSRHRFRCGPSQSRSRTEFPFARPCARRTEGALSEAPGRRFATGRGRTVSGHTVSSAWKCDSVARDHYWPRGARRGPGLPWYVTLNST</sequence>
<proteinExistence type="predicted"/>
<gene>
    <name evidence="2" type="ORF">NDU88_007479</name>
</gene>
<feature type="region of interest" description="Disordered" evidence="1">
    <location>
        <begin position="37"/>
        <end position="56"/>
    </location>
</feature>
<dbReference type="EMBL" id="JANPWB010000006">
    <property type="protein sequence ID" value="KAJ1182286.1"/>
    <property type="molecule type" value="Genomic_DNA"/>
</dbReference>
<reference evidence="2" key="1">
    <citation type="journal article" date="2022" name="bioRxiv">
        <title>Sequencing and chromosome-scale assembly of the giantPleurodeles waltlgenome.</title>
        <authorList>
            <person name="Brown T."/>
            <person name="Elewa A."/>
            <person name="Iarovenko S."/>
            <person name="Subramanian E."/>
            <person name="Araus A.J."/>
            <person name="Petzold A."/>
            <person name="Susuki M."/>
            <person name="Suzuki K.-i.T."/>
            <person name="Hayashi T."/>
            <person name="Toyoda A."/>
            <person name="Oliveira C."/>
            <person name="Osipova E."/>
            <person name="Leigh N.D."/>
            <person name="Simon A."/>
            <person name="Yun M.H."/>
        </authorList>
    </citation>
    <scope>NUCLEOTIDE SEQUENCE</scope>
    <source>
        <strain evidence="2">20211129_DDA</strain>
        <tissue evidence="2">Liver</tissue>
    </source>
</reference>
<keyword evidence="3" id="KW-1185">Reference proteome</keyword>
<evidence type="ECO:0000256" key="1">
    <source>
        <dbReference type="SAM" id="MobiDB-lite"/>
    </source>
</evidence>
<accession>A0AAV7U190</accession>
<organism evidence="2 3">
    <name type="scientific">Pleurodeles waltl</name>
    <name type="common">Iberian ribbed newt</name>
    <dbReference type="NCBI Taxonomy" id="8319"/>
    <lineage>
        <taxon>Eukaryota</taxon>
        <taxon>Metazoa</taxon>
        <taxon>Chordata</taxon>
        <taxon>Craniata</taxon>
        <taxon>Vertebrata</taxon>
        <taxon>Euteleostomi</taxon>
        <taxon>Amphibia</taxon>
        <taxon>Batrachia</taxon>
        <taxon>Caudata</taxon>
        <taxon>Salamandroidea</taxon>
        <taxon>Salamandridae</taxon>
        <taxon>Pleurodelinae</taxon>
        <taxon>Pleurodeles</taxon>
    </lineage>
</organism>
<comment type="caution">
    <text evidence="2">The sequence shown here is derived from an EMBL/GenBank/DDBJ whole genome shotgun (WGS) entry which is preliminary data.</text>
</comment>
<protein>
    <submittedName>
        <fullName evidence="2">Uncharacterized protein</fullName>
    </submittedName>
</protein>
<name>A0AAV7U190_PLEWA</name>
<dbReference type="Proteomes" id="UP001066276">
    <property type="component" value="Chromosome 3_2"/>
</dbReference>
<feature type="region of interest" description="Disordered" evidence="1">
    <location>
        <begin position="1"/>
        <end position="31"/>
    </location>
</feature>
<feature type="compositionally biased region" description="Basic residues" evidence="1">
    <location>
        <begin position="1"/>
        <end position="15"/>
    </location>
</feature>
<evidence type="ECO:0000313" key="3">
    <source>
        <dbReference type="Proteomes" id="UP001066276"/>
    </source>
</evidence>
<dbReference type="AlphaFoldDB" id="A0AAV7U190"/>
<evidence type="ECO:0000313" key="2">
    <source>
        <dbReference type="EMBL" id="KAJ1182286.1"/>
    </source>
</evidence>